<sequence>MKAFSQFLKVFVPLSILFAATSCEKEDPSIVPVLVTAEIKAITKTTAIAGGDVSSDGNEEITARGVVWSLAAGPDITLSTKTSEGGSIGSFTSELTELQPGTKYFVRAYATNSVGTAYGNEVTFETLPLQLSVIQTNEATNITFQSATLVGVISSAGVGEVTERGIVYGTTALPTTANAKVSAGTGIGEFSVELIGLEPETKYFARAYGINSDGTSYGSQVTFETSGLQSPTVTTGEATEISFYSARAVGTVTSEGTSPVTTRGFVYSTSPNSTTGTNLSVGNGTGSFTADLTGLEPDTKYYIKTFATSSHGTGYGTETSFTTKALVPVPESFSGNWYNVAGTWIWTIAENTTGKYIRTNNVFYYYQPSDVDFADNAYVINGTSSTGATKTAYLKQGADTNKITISTTSATSGFIEYGQVVGRTVKRVTHAAGSFQATTGTAWVEKNEAGTITFNFTEISRDDWSVYLRDNDGRGDLQIDVHFKKTFWTPTGGSKAELYPLTGMFNN</sequence>
<protein>
    <recommendedName>
        <fullName evidence="1">Fibronectin type-III domain-containing protein</fullName>
    </recommendedName>
</protein>
<evidence type="ECO:0000313" key="2">
    <source>
        <dbReference type="EMBL" id="WOK04732.1"/>
    </source>
</evidence>
<dbReference type="PROSITE" id="PS51257">
    <property type="entry name" value="PROKAR_LIPOPROTEIN"/>
    <property type="match status" value="1"/>
</dbReference>
<dbReference type="InterPro" id="IPR003961">
    <property type="entry name" value="FN3_dom"/>
</dbReference>
<reference evidence="2 3" key="1">
    <citation type="journal article" date="2023" name="Microbiol. Resour. Announc.">
        <title>Complete Genome Sequence of Imperialibacter roseus strain P4T.</title>
        <authorList>
            <person name="Tizabi D.R."/>
            <person name="Bachvaroff T."/>
            <person name="Hill R.T."/>
        </authorList>
    </citation>
    <scope>NUCLEOTIDE SEQUENCE [LARGE SCALE GENOMIC DNA]</scope>
    <source>
        <strain evidence="2 3">P4T</strain>
    </source>
</reference>
<dbReference type="RefSeq" id="WP_317487533.1">
    <property type="nucleotide sequence ID" value="NZ_CP136051.1"/>
</dbReference>
<dbReference type="EMBL" id="CP136051">
    <property type="protein sequence ID" value="WOK04732.1"/>
    <property type="molecule type" value="Genomic_DNA"/>
</dbReference>
<feature type="domain" description="Fibronectin type-III" evidence="1">
    <location>
        <begin position="31"/>
        <end position="129"/>
    </location>
</feature>
<evidence type="ECO:0000259" key="1">
    <source>
        <dbReference type="PROSITE" id="PS50853"/>
    </source>
</evidence>
<gene>
    <name evidence="2" type="ORF">RT717_16750</name>
</gene>
<dbReference type="Proteomes" id="UP001302349">
    <property type="component" value="Chromosome"/>
</dbReference>
<organism evidence="2 3">
    <name type="scientific">Imperialibacter roseus</name>
    <dbReference type="NCBI Taxonomy" id="1324217"/>
    <lineage>
        <taxon>Bacteria</taxon>
        <taxon>Pseudomonadati</taxon>
        <taxon>Bacteroidota</taxon>
        <taxon>Cytophagia</taxon>
        <taxon>Cytophagales</taxon>
        <taxon>Flammeovirgaceae</taxon>
        <taxon>Imperialibacter</taxon>
    </lineage>
</organism>
<dbReference type="InterPro" id="IPR036116">
    <property type="entry name" value="FN3_sf"/>
</dbReference>
<dbReference type="PROSITE" id="PS50853">
    <property type="entry name" value="FN3"/>
    <property type="match status" value="2"/>
</dbReference>
<dbReference type="SUPFAM" id="SSF49265">
    <property type="entry name" value="Fibronectin type III"/>
    <property type="match status" value="2"/>
</dbReference>
<feature type="domain" description="Fibronectin type-III" evidence="1">
    <location>
        <begin position="230"/>
        <end position="328"/>
    </location>
</feature>
<evidence type="ECO:0000313" key="3">
    <source>
        <dbReference type="Proteomes" id="UP001302349"/>
    </source>
</evidence>
<name>A0ABZ0IME1_9BACT</name>
<keyword evidence="3" id="KW-1185">Reference proteome</keyword>
<accession>A0ABZ0IME1</accession>
<proteinExistence type="predicted"/>